<evidence type="ECO:0000313" key="3">
    <source>
        <dbReference type="Proteomes" id="UP000243807"/>
    </source>
</evidence>
<dbReference type="EMBL" id="CP019434">
    <property type="protein sequence ID" value="APZ42838.1"/>
    <property type="molecule type" value="Genomic_DNA"/>
</dbReference>
<accession>A0A1P8UG55</accession>
<evidence type="ECO:0000313" key="2">
    <source>
        <dbReference type="EMBL" id="APZ42838.1"/>
    </source>
</evidence>
<feature type="transmembrane region" description="Helical" evidence="1">
    <location>
        <begin position="48"/>
        <end position="70"/>
    </location>
</feature>
<reference evidence="2 3" key="1">
    <citation type="submission" date="2017-01" db="EMBL/GenBank/DDBJ databases">
        <title>Draft sequence of Acidihalobacter ferrooxidans strain DSM 14175 (strain V8).</title>
        <authorList>
            <person name="Khaleque H.N."/>
            <person name="Ramsay J.P."/>
            <person name="Murphy R.J.T."/>
            <person name="Kaksonen A.H."/>
            <person name="Boxall N.J."/>
            <person name="Watkin E.L.J."/>
        </authorList>
    </citation>
    <scope>NUCLEOTIDE SEQUENCE [LARGE SCALE GENOMIC DNA]</scope>
    <source>
        <strain evidence="2 3">V8</strain>
    </source>
</reference>
<sequence length="119" mass="13096">MSHDHHNPIDHPEVQLASAGGYLFAYAFGLGAMLLGLWMVLNHTLTPVGLTTAVSVIALVSVIVQLYFLFKLDLSSTQIWHTVSIVMTAPLFVMAVGLTIWMFHTLMQRTMIPLPGMGM</sequence>
<keyword evidence="3" id="KW-1185">Reference proteome</keyword>
<proteinExistence type="predicted"/>
<protein>
    <recommendedName>
        <fullName evidence="4">Cytochrome O ubiquinol oxidase</fullName>
    </recommendedName>
</protein>
<name>A0A1P8UG55_9GAMM</name>
<keyword evidence="1" id="KW-0472">Membrane</keyword>
<dbReference type="Proteomes" id="UP000243807">
    <property type="component" value="Chromosome"/>
</dbReference>
<organism evidence="2 3">
    <name type="scientific">Acidihalobacter ferrooxydans</name>
    <dbReference type="NCBI Taxonomy" id="1765967"/>
    <lineage>
        <taxon>Bacteria</taxon>
        <taxon>Pseudomonadati</taxon>
        <taxon>Pseudomonadota</taxon>
        <taxon>Gammaproteobacteria</taxon>
        <taxon>Chromatiales</taxon>
        <taxon>Ectothiorhodospiraceae</taxon>
        <taxon>Acidihalobacter</taxon>
    </lineage>
</organism>
<dbReference type="KEGG" id="afy:BW247_06810"/>
<dbReference type="STRING" id="1765967.BW247_06810"/>
<evidence type="ECO:0000256" key="1">
    <source>
        <dbReference type="SAM" id="Phobius"/>
    </source>
</evidence>
<feature type="transmembrane region" description="Helical" evidence="1">
    <location>
        <begin position="82"/>
        <end position="103"/>
    </location>
</feature>
<dbReference type="OrthoDB" id="7282936at2"/>
<dbReference type="AlphaFoldDB" id="A0A1P8UG55"/>
<evidence type="ECO:0008006" key="4">
    <source>
        <dbReference type="Google" id="ProtNLM"/>
    </source>
</evidence>
<dbReference type="RefSeq" id="WP_076836486.1">
    <property type="nucleotide sequence ID" value="NZ_CP019434.1"/>
</dbReference>
<feature type="transmembrane region" description="Helical" evidence="1">
    <location>
        <begin position="20"/>
        <end position="41"/>
    </location>
</feature>
<gene>
    <name evidence="2" type="ORF">BW247_06810</name>
</gene>
<keyword evidence="1" id="KW-0812">Transmembrane</keyword>
<keyword evidence="1" id="KW-1133">Transmembrane helix</keyword>